<dbReference type="Proteomes" id="UP000095463">
    <property type="component" value="Unassembled WGS sequence"/>
</dbReference>
<dbReference type="Gene3D" id="3.30.360.10">
    <property type="entry name" value="Dihydrodipicolinate Reductase, domain 2"/>
    <property type="match status" value="1"/>
</dbReference>
<proteinExistence type="predicted"/>
<dbReference type="AlphaFoldDB" id="A0A1E5XJX0"/>
<keyword evidence="5" id="KW-1185">Reference proteome</keyword>
<dbReference type="InterPro" id="IPR036291">
    <property type="entry name" value="NAD(P)-bd_dom_sf"/>
</dbReference>
<dbReference type="OrthoDB" id="9792935at2"/>
<dbReference type="GO" id="GO:0016491">
    <property type="term" value="F:oxidoreductase activity"/>
    <property type="evidence" value="ECO:0007669"/>
    <property type="project" value="UniProtKB-KW"/>
</dbReference>
<dbReference type="GO" id="GO:0000166">
    <property type="term" value="F:nucleotide binding"/>
    <property type="evidence" value="ECO:0007669"/>
    <property type="project" value="InterPro"/>
</dbReference>
<feature type="domain" description="Gfo/Idh/MocA-like oxidoreductase N-terminal" evidence="2">
    <location>
        <begin position="6"/>
        <end position="124"/>
    </location>
</feature>
<dbReference type="Pfam" id="PF01408">
    <property type="entry name" value="GFO_IDH_MocA"/>
    <property type="match status" value="1"/>
</dbReference>
<name>A0A1E5XJX0_9HYPH</name>
<reference evidence="4 5" key="1">
    <citation type="journal article" date="2015" name="Genome Announc.">
        <title>Genome Assemblies of Three Soil-Associated Devosia species: D. insulae, D. limi, and D. soli.</title>
        <authorList>
            <person name="Hassan Y.I."/>
            <person name="Lepp D."/>
            <person name="Zhou T."/>
        </authorList>
    </citation>
    <scope>NUCLEOTIDE SEQUENCE [LARGE SCALE GENOMIC DNA]</scope>
    <source>
        <strain evidence="4 5">DS-56</strain>
    </source>
</reference>
<gene>
    <name evidence="4" type="ORF">VW23_028015</name>
</gene>
<dbReference type="EMBL" id="LAJE02000347">
    <property type="protein sequence ID" value="OEO28881.1"/>
    <property type="molecule type" value="Genomic_DNA"/>
</dbReference>
<dbReference type="InterPro" id="IPR055170">
    <property type="entry name" value="GFO_IDH_MocA-like_dom"/>
</dbReference>
<dbReference type="RefSeq" id="WP_069911818.1">
    <property type="nucleotide sequence ID" value="NZ_LAJE02000347.1"/>
</dbReference>
<dbReference type="SUPFAM" id="SSF51735">
    <property type="entry name" value="NAD(P)-binding Rossmann-fold domains"/>
    <property type="match status" value="1"/>
</dbReference>
<dbReference type="PANTHER" id="PTHR43818:SF11">
    <property type="entry name" value="BCDNA.GH03377"/>
    <property type="match status" value="1"/>
</dbReference>
<dbReference type="PANTHER" id="PTHR43818">
    <property type="entry name" value="BCDNA.GH03377"/>
    <property type="match status" value="1"/>
</dbReference>
<sequence length="371" mass="40878">MTTKLGVGLIGTHTWADKAHLPGYKAHERVDLVAVCDIDPVRAKAMGEKYGARKVYSDPDQLIADPDVQMVDVCTPTHTHLPLSLAAIGGGKHVLSEKPLHTLAAPAFDAASKADAAGVRTKLGFTFRYSPAIRQIKRWIDDGTLGEIFHIHGFEQNSQWLDPDFPLRQVAPDAVRDKLIPSSIIGYGSHLIDLMRWLGGEFKSVASTMKNFIPDRVIRGEPGRQRILIEDGATAIVEYANGTQGMLQTSYIAVGNYPGVEIRVYGSKGAAVARLIDEFGVAETLKLATADAVEFKPIEITQDALPPGTTLNTPWPELYYRNLVRFFVDEILEDRPQECTFYDGAKSQEIVDAIIKAHYERRWVDLPAATA</sequence>
<protein>
    <recommendedName>
        <fullName evidence="6">Oxidoreductase</fullName>
    </recommendedName>
</protein>
<dbReference type="Pfam" id="PF22725">
    <property type="entry name" value="GFO_IDH_MocA_C3"/>
    <property type="match status" value="1"/>
</dbReference>
<comment type="caution">
    <text evidence="4">The sequence shown here is derived from an EMBL/GenBank/DDBJ whole genome shotgun (WGS) entry which is preliminary data.</text>
</comment>
<dbReference type="SUPFAM" id="SSF55347">
    <property type="entry name" value="Glyceraldehyde-3-phosphate dehydrogenase-like, C-terminal domain"/>
    <property type="match status" value="1"/>
</dbReference>
<keyword evidence="1" id="KW-0560">Oxidoreductase</keyword>
<evidence type="ECO:0000259" key="3">
    <source>
        <dbReference type="Pfam" id="PF22725"/>
    </source>
</evidence>
<accession>A0A1E5XJX0</accession>
<evidence type="ECO:0000256" key="1">
    <source>
        <dbReference type="ARBA" id="ARBA00023002"/>
    </source>
</evidence>
<dbReference type="InterPro" id="IPR000683">
    <property type="entry name" value="Gfo/Idh/MocA-like_OxRdtase_N"/>
</dbReference>
<dbReference type="Gene3D" id="3.40.50.720">
    <property type="entry name" value="NAD(P)-binding Rossmann-like Domain"/>
    <property type="match status" value="1"/>
</dbReference>
<evidence type="ECO:0008006" key="6">
    <source>
        <dbReference type="Google" id="ProtNLM"/>
    </source>
</evidence>
<dbReference type="InterPro" id="IPR050463">
    <property type="entry name" value="Gfo/Idh/MocA_oxidrdct_glycsds"/>
</dbReference>
<evidence type="ECO:0000313" key="5">
    <source>
        <dbReference type="Proteomes" id="UP000095463"/>
    </source>
</evidence>
<evidence type="ECO:0000259" key="2">
    <source>
        <dbReference type="Pfam" id="PF01408"/>
    </source>
</evidence>
<organism evidence="4 5">
    <name type="scientific">Devosia insulae DS-56</name>
    <dbReference type="NCBI Taxonomy" id="1116389"/>
    <lineage>
        <taxon>Bacteria</taxon>
        <taxon>Pseudomonadati</taxon>
        <taxon>Pseudomonadota</taxon>
        <taxon>Alphaproteobacteria</taxon>
        <taxon>Hyphomicrobiales</taxon>
        <taxon>Devosiaceae</taxon>
        <taxon>Devosia</taxon>
    </lineage>
</organism>
<evidence type="ECO:0000313" key="4">
    <source>
        <dbReference type="EMBL" id="OEO28881.1"/>
    </source>
</evidence>
<feature type="domain" description="GFO/IDH/MocA-like oxidoreductase" evidence="3">
    <location>
        <begin position="133"/>
        <end position="271"/>
    </location>
</feature>